<dbReference type="SMART" id="SM00631">
    <property type="entry name" value="Zn_pept"/>
    <property type="match status" value="1"/>
</dbReference>
<dbReference type="GO" id="GO:0008270">
    <property type="term" value="F:zinc ion binding"/>
    <property type="evidence" value="ECO:0007669"/>
    <property type="project" value="InterPro"/>
</dbReference>
<comment type="cofactor">
    <cofactor evidence="1">
        <name>Zn(2+)</name>
        <dbReference type="ChEBI" id="CHEBI:29105"/>
    </cofactor>
</comment>
<feature type="domain" description="Peptidase M14" evidence="8">
    <location>
        <begin position="1"/>
        <end position="294"/>
    </location>
</feature>
<evidence type="ECO:0000256" key="4">
    <source>
        <dbReference type="ARBA" id="ARBA00022801"/>
    </source>
</evidence>
<dbReference type="PROSITE" id="PS52035">
    <property type="entry name" value="PEPTIDASE_M14"/>
    <property type="match status" value="1"/>
</dbReference>
<evidence type="ECO:0000313" key="10">
    <source>
        <dbReference type="Proteomes" id="UP001139365"/>
    </source>
</evidence>
<dbReference type="Gene3D" id="3.40.630.10">
    <property type="entry name" value="Zn peptidases"/>
    <property type="match status" value="1"/>
</dbReference>
<evidence type="ECO:0000313" key="9">
    <source>
        <dbReference type="EMBL" id="MCI5756517.1"/>
    </source>
</evidence>
<evidence type="ECO:0000256" key="6">
    <source>
        <dbReference type="ARBA" id="ARBA00023049"/>
    </source>
</evidence>
<dbReference type="GO" id="GO:0006508">
    <property type="term" value="P:proteolysis"/>
    <property type="evidence" value="ECO:0007669"/>
    <property type="project" value="UniProtKB-KW"/>
</dbReference>
<evidence type="ECO:0000256" key="3">
    <source>
        <dbReference type="ARBA" id="ARBA00022670"/>
    </source>
</evidence>
<proteinExistence type="inferred from homology"/>
<keyword evidence="6" id="KW-0482">Metalloprotease</keyword>
<evidence type="ECO:0000256" key="7">
    <source>
        <dbReference type="PROSITE-ProRule" id="PRU01379"/>
    </source>
</evidence>
<dbReference type="PANTHER" id="PTHR11705:SF143">
    <property type="entry name" value="SLL0236 PROTEIN"/>
    <property type="match status" value="1"/>
</dbReference>
<dbReference type="GO" id="GO:0005615">
    <property type="term" value="C:extracellular space"/>
    <property type="evidence" value="ECO:0007669"/>
    <property type="project" value="TreeGrafter"/>
</dbReference>
<evidence type="ECO:0000256" key="5">
    <source>
        <dbReference type="ARBA" id="ARBA00022833"/>
    </source>
</evidence>
<dbReference type="PANTHER" id="PTHR11705">
    <property type="entry name" value="PROTEASE FAMILY M14 CARBOXYPEPTIDASE A,B"/>
    <property type="match status" value="1"/>
</dbReference>
<dbReference type="InterPro" id="IPR000834">
    <property type="entry name" value="Peptidase_M14"/>
</dbReference>
<name>A0AAE3FKD7_9BACT</name>
<comment type="similarity">
    <text evidence="2 7">Belongs to the peptidase M14 family.</text>
</comment>
<evidence type="ECO:0000256" key="1">
    <source>
        <dbReference type="ARBA" id="ARBA00001947"/>
    </source>
</evidence>
<evidence type="ECO:0000259" key="8">
    <source>
        <dbReference type="PROSITE" id="PS52035"/>
    </source>
</evidence>
<dbReference type="CDD" id="cd06229">
    <property type="entry name" value="M14_Endopeptidase_I"/>
    <property type="match status" value="1"/>
</dbReference>
<keyword evidence="5" id="KW-0862">Zinc</keyword>
<evidence type="ECO:0000256" key="2">
    <source>
        <dbReference type="ARBA" id="ARBA00005988"/>
    </source>
</evidence>
<dbReference type="SUPFAM" id="SSF53187">
    <property type="entry name" value="Zn-dependent exopeptidases"/>
    <property type="match status" value="1"/>
</dbReference>
<dbReference type="Pfam" id="PF00246">
    <property type="entry name" value="Peptidase_M14"/>
    <property type="match status" value="1"/>
</dbReference>
<dbReference type="AlphaFoldDB" id="A0AAE3FKD7"/>
<accession>A0AAE3FKD7</accession>
<dbReference type="GO" id="GO:0004181">
    <property type="term" value="F:metallocarboxypeptidase activity"/>
    <property type="evidence" value="ECO:0007669"/>
    <property type="project" value="InterPro"/>
</dbReference>
<keyword evidence="3" id="KW-0645">Protease</keyword>
<feature type="active site" description="Proton donor/acceptor" evidence="7">
    <location>
        <position position="263"/>
    </location>
</feature>
<comment type="caution">
    <text evidence="9">The sequence shown here is derived from an EMBL/GenBank/DDBJ whole genome shotgun (WGS) entry which is preliminary data.</text>
</comment>
<sequence>MGYTYERLCADITALSEKYSFVTVSSIGRSLVGRSIPLISIGEGEKNVLFVGTHHGLESVTSLILMKYAAEYCRAAEACRTVAGIDASLLFRMRRVFIVPMLNPDGTELAVNGHDDRNPLTERLNAMSGGDFSRWQANGRGVDLNHNYNAGFEEYKKLEPTLGITGGGPTRFSGDHPESEPETSALCSFIRASDISLLMALHTQGGEIYADYGGHIPRGGKIIANRLSALTGYRVAKPERTASYGGLKDWFINEYDRPGFTLECGYGKNPLPESDAGVIYAGIRRGLILFPAMGGQGGQE</sequence>
<gene>
    <name evidence="9" type="ORF">MR241_09530</name>
</gene>
<keyword evidence="4" id="KW-0378">Hydrolase</keyword>
<protein>
    <submittedName>
        <fullName evidence="9">M14 family metallocarboxypeptidase</fullName>
    </submittedName>
</protein>
<organism evidence="9 10">
    <name type="scientific">Candidatus Colimorpha enterica</name>
    <dbReference type="NCBI Taxonomy" id="3083063"/>
    <lineage>
        <taxon>Bacteria</taxon>
        <taxon>Pseudomonadati</taxon>
        <taxon>Bacteroidota</taxon>
        <taxon>Bacteroidia</taxon>
        <taxon>Bacteroidales</taxon>
        <taxon>Candidatus Colimorpha</taxon>
    </lineage>
</organism>
<dbReference type="EMBL" id="JALEMU010000161">
    <property type="protein sequence ID" value="MCI5756517.1"/>
    <property type="molecule type" value="Genomic_DNA"/>
</dbReference>
<dbReference type="InterPro" id="IPR034274">
    <property type="entry name" value="ENP1_M14_CPD"/>
</dbReference>
<reference evidence="9 10" key="1">
    <citation type="submission" date="2022-03" db="EMBL/GenBank/DDBJ databases">
        <title>Metagenome-assembled genomes from swine fecal metagenomes.</title>
        <authorList>
            <person name="Holman D.B."/>
            <person name="Kommadath A."/>
        </authorList>
    </citation>
    <scope>NUCLEOTIDE SEQUENCE [LARGE SCALE GENOMIC DNA]</scope>
    <source>
        <strain evidence="9">SUG147</strain>
    </source>
</reference>
<dbReference type="Proteomes" id="UP001139365">
    <property type="component" value="Unassembled WGS sequence"/>
</dbReference>